<comment type="caution">
    <text evidence="1">The sequence shown here is derived from an EMBL/GenBank/DDBJ whole genome shotgun (WGS) entry which is preliminary data.</text>
</comment>
<sequence length="204" mass="22617">MDWPQRVFTQSALSMNLRYISSSSAMISDAPYHNVPQVWGAINPKSFQFEEQQSTSSTASNYWVNPQFEKLPPSVPQGRRGRKACIAASNILDKSSQLLRKTSVSKFPSLSFARSTAQPLHHKRAHVTNTLECAVGAKQSLHVHEVMHHRAMYPDLSADDSSADPGFRGFSSRHPGEGLWSQAQSVADMYGNYGGGDLRPKRVN</sequence>
<reference evidence="1" key="1">
    <citation type="submission" date="2021-05" db="EMBL/GenBank/DDBJ databases">
        <authorList>
            <person name="Pan Q."/>
            <person name="Jouanno E."/>
            <person name="Zahm M."/>
            <person name="Klopp C."/>
            <person name="Cabau C."/>
            <person name="Louis A."/>
            <person name="Berthelot C."/>
            <person name="Parey E."/>
            <person name="Roest Crollius H."/>
            <person name="Montfort J."/>
            <person name="Robinson-Rechavi M."/>
            <person name="Bouchez O."/>
            <person name="Lampietro C."/>
            <person name="Lopez Roques C."/>
            <person name="Donnadieu C."/>
            <person name="Postlethwait J."/>
            <person name="Bobe J."/>
            <person name="Dillon D."/>
            <person name="Chandos A."/>
            <person name="von Hippel F."/>
            <person name="Guiguen Y."/>
        </authorList>
    </citation>
    <scope>NUCLEOTIDE SEQUENCE</scope>
    <source>
        <strain evidence="1">YG-Jan2019</strain>
    </source>
</reference>
<protein>
    <submittedName>
        <fullName evidence="1">Uncharacterized protein</fullName>
    </submittedName>
</protein>
<proteinExistence type="predicted"/>
<keyword evidence="2" id="KW-1185">Reference proteome</keyword>
<name>A0ACC2GUJ5_DALPE</name>
<gene>
    <name evidence="1" type="ORF">DPEC_G00114370</name>
</gene>
<evidence type="ECO:0000313" key="1">
    <source>
        <dbReference type="EMBL" id="KAJ8007131.1"/>
    </source>
</evidence>
<evidence type="ECO:0000313" key="2">
    <source>
        <dbReference type="Proteomes" id="UP001157502"/>
    </source>
</evidence>
<accession>A0ACC2GUJ5</accession>
<organism evidence="1 2">
    <name type="scientific">Dallia pectoralis</name>
    <name type="common">Alaska blackfish</name>
    <dbReference type="NCBI Taxonomy" id="75939"/>
    <lineage>
        <taxon>Eukaryota</taxon>
        <taxon>Metazoa</taxon>
        <taxon>Chordata</taxon>
        <taxon>Craniata</taxon>
        <taxon>Vertebrata</taxon>
        <taxon>Euteleostomi</taxon>
        <taxon>Actinopterygii</taxon>
        <taxon>Neopterygii</taxon>
        <taxon>Teleostei</taxon>
        <taxon>Protacanthopterygii</taxon>
        <taxon>Esociformes</taxon>
        <taxon>Umbridae</taxon>
        <taxon>Dallia</taxon>
    </lineage>
</organism>
<dbReference type="Proteomes" id="UP001157502">
    <property type="component" value="Chromosome 9"/>
</dbReference>
<dbReference type="EMBL" id="CM055736">
    <property type="protein sequence ID" value="KAJ8007131.1"/>
    <property type="molecule type" value="Genomic_DNA"/>
</dbReference>